<dbReference type="EMBL" id="LYUB02000001">
    <property type="protein sequence ID" value="OVF11187.1"/>
    <property type="molecule type" value="Genomic_DNA"/>
</dbReference>
<proteinExistence type="predicted"/>
<evidence type="ECO:0000313" key="2">
    <source>
        <dbReference type="EMBL" id="OVF11187.1"/>
    </source>
</evidence>
<evidence type="ECO:0000256" key="1">
    <source>
        <dbReference type="SAM" id="MobiDB-lite"/>
    </source>
</evidence>
<gene>
    <name evidence="2" type="ORF">A9F13_01g06611</name>
</gene>
<dbReference type="KEGG" id="clus:A9F13_01g06611"/>
<feature type="region of interest" description="Disordered" evidence="1">
    <location>
        <begin position="1"/>
        <end position="28"/>
    </location>
</feature>
<sequence length="594" mass="66565">MATNHEPPKHHKSTETGLRAPSITTPDDDCTSESLVSAIQSYLDKRLAKYHHIASDAAYIEAAQTFPDEAMSCLKQLMMCDIQKNRSLWLYSVGELVRSALVLIVYVNSIPESTTQLSSATTMMIPCFSELCLSLETLAKEWDVGTMPHSAALAERQYQYFYRTLALACEWFTKGPDLVHEKFTLCAIASRLSRDYEEQSPKAQFSTQQAEAFPALVQLARACYICAYPEIALELTSDEKGEPCASVARASSLLLHTKLEFSDLIDFCRYFGYCLVTYVASSPSIDQKVSNRADVFLSTLLGLPNLRLSHYAVMPNSLVPEPSVSDPPKRYISVREREELSLFYIVNSIFRMTFLTQFVSPSHQFRGECKFLLASLRSKVSSDLDVSASAPQSRSASIASLPVFELQASSTIPTRKSKTMSSILTEGTYKEKINIVLAFVRYFVINGAGNNTRAGDSLVDFVQIFSSALAPGENLPTMFAHDDVKYLIQKINKSDYPGKILFVEAMRKIVLLSQLLFVKHIYSTTGIRCGAQTLVQQVFQTQTPFDDILNVKALIQLNNDGQVQLYSLPRPSEEEKIEDHLRHLEQVRLLEEQC</sequence>
<accession>A0AA91Q5H7</accession>
<name>A0AA91Q5H7_CLALS</name>
<dbReference type="Proteomes" id="UP000195602">
    <property type="component" value="Unassembled WGS sequence"/>
</dbReference>
<comment type="caution">
    <text evidence="2">The sequence shown here is derived from an EMBL/GenBank/DDBJ whole genome shotgun (WGS) entry which is preliminary data.</text>
</comment>
<evidence type="ECO:0000313" key="3">
    <source>
        <dbReference type="Proteomes" id="UP000195602"/>
    </source>
</evidence>
<organism evidence="2 3">
    <name type="scientific">Clavispora lusitaniae</name>
    <name type="common">Candida lusitaniae</name>
    <dbReference type="NCBI Taxonomy" id="36911"/>
    <lineage>
        <taxon>Eukaryota</taxon>
        <taxon>Fungi</taxon>
        <taxon>Dikarya</taxon>
        <taxon>Ascomycota</taxon>
        <taxon>Saccharomycotina</taxon>
        <taxon>Pichiomycetes</taxon>
        <taxon>Metschnikowiaceae</taxon>
        <taxon>Clavispora</taxon>
    </lineage>
</organism>
<protein>
    <submittedName>
        <fullName evidence="2">Uncharacterized protein</fullName>
    </submittedName>
</protein>
<dbReference type="AlphaFoldDB" id="A0AA91Q5H7"/>
<reference evidence="2 3" key="1">
    <citation type="submission" date="2017-04" db="EMBL/GenBank/DDBJ databases">
        <title>Draft genome of the yeast Clavispora lusitaniae type strain CBS 6936.</title>
        <authorList>
            <person name="Durrens P."/>
            <person name="Klopp C."/>
            <person name="Biteau N."/>
            <person name="Fitton-Ouhabi V."/>
            <person name="Dementhon K."/>
            <person name="Accoceberry I."/>
            <person name="Sherman D.J."/>
            <person name="Noel T."/>
        </authorList>
    </citation>
    <scope>NUCLEOTIDE SEQUENCE [LARGE SCALE GENOMIC DNA]</scope>
    <source>
        <strain evidence="2 3">CBS 6936</strain>
    </source>
</reference>